<name>A0ABT9J6M1_9BACL</name>
<dbReference type="InterPro" id="IPR051916">
    <property type="entry name" value="GPI-anchor_lipid_remodeler"/>
</dbReference>
<dbReference type="RefSeq" id="WP_305993954.1">
    <property type="nucleotide sequence ID" value="NZ_JAVAMP010000017.1"/>
</dbReference>
<dbReference type="PANTHER" id="PTHR14859">
    <property type="entry name" value="CALCOFLUOR WHITE HYPERSENSITIVE PROTEIN PRECURSOR"/>
    <property type="match status" value="1"/>
</dbReference>
<protein>
    <submittedName>
        <fullName evidence="2">Endonuclease/exonuclease/phosphatase family protein</fullName>
    </submittedName>
</protein>
<evidence type="ECO:0000313" key="2">
    <source>
        <dbReference type="EMBL" id="MDP5276645.1"/>
    </source>
</evidence>
<reference evidence="2 3" key="1">
    <citation type="submission" date="2023-08" db="EMBL/GenBank/DDBJ databases">
        <authorList>
            <person name="Park J.-S."/>
        </authorList>
    </citation>
    <scope>NUCLEOTIDE SEQUENCE [LARGE SCALE GENOMIC DNA]</scope>
    <source>
        <strain evidence="2 3">2205SS18-9</strain>
    </source>
</reference>
<sequence>MKFITFCKRFLYIVFIVLFTSSFSYPSVQNNITIGSDHLKKVVSVLSEDITELTMMTYNIRHAKGLDGRVDLKRILEIVEESAADIIGLQEVDRFHIRSDMQDQIQELAEALNMYWAFVPSLQFSFMEYGNAILSRYPILSTDMIYLAGNIEDRSAILVEVETPMGLIEIINLHLGLTYEEKESQMMQLMLHIQEKENPIVLMGDFNMTYDHELMQVVTETWQSSRTDSATIISGLEIDYIFTNNGLLMTESWTIPSEASDHLPVVAEVSMTEMY</sequence>
<keyword evidence="2" id="KW-0378">Hydrolase</keyword>
<evidence type="ECO:0000313" key="3">
    <source>
        <dbReference type="Proteomes" id="UP001231941"/>
    </source>
</evidence>
<organism evidence="2 3">
    <name type="scientific">Chengkuizengella axinellae</name>
    <dbReference type="NCBI Taxonomy" id="3064388"/>
    <lineage>
        <taxon>Bacteria</taxon>
        <taxon>Bacillati</taxon>
        <taxon>Bacillota</taxon>
        <taxon>Bacilli</taxon>
        <taxon>Bacillales</taxon>
        <taxon>Paenibacillaceae</taxon>
        <taxon>Chengkuizengella</taxon>
    </lineage>
</organism>
<gene>
    <name evidence="2" type="ORF">Q5Y73_21360</name>
</gene>
<dbReference type="PANTHER" id="PTHR14859:SF1">
    <property type="entry name" value="PGAP2-INTERACTING PROTEIN"/>
    <property type="match status" value="1"/>
</dbReference>
<dbReference type="SUPFAM" id="SSF56219">
    <property type="entry name" value="DNase I-like"/>
    <property type="match status" value="1"/>
</dbReference>
<feature type="domain" description="Endonuclease/exonuclease/phosphatase" evidence="1">
    <location>
        <begin position="56"/>
        <end position="262"/>
    </location>
</feature>
<dbReference type="InterPro" id="IPR005135">
    <property type="entry name" value="Endo/exonuclease/phosphatase"/>
</dbReference>
<dbReference type="GO" id="GO:0004519">
    <property type="term" value="F:endonuclease activity"/>
    <property type="evidence" value="ECO:0007669"/>
    <property type="project" value="UniProtKB-KW"/>
</dbReference>
<proteinExistence type="predicted"/>
<keyword evidence="2" id="KW-0540">Nuclease</keyword>
<keyword evidence="2" id="KW-0255">Endonuclease</keyword>
<accession>A0ABT9J6M1</accession>
<dbReference type="Gene3D" id="3.60.10.10">
    <property type="entry name" value="Endonuclease/exonuclease/phosphatase"/>
    <property type="match status" value="1"/>
</dbReference>
<evidence type="ECO:0000259" key="1">
    <source>
        <dbReference type="Pfam" id="PF03372"/>
    </source>
</evidence>
<dbReference type="Pfam" id="PF03372">
    <property type="entry name" value="Exo_endo_phos"/>
    <property type="match status" value="1"/>
</dbReference>
<dbReference type="InterPro" id="IPR036691">
    <property type="entry name" value="Endo/exonu/phosph_ase_sf"/>
</dbReference>
<dbReference type="Proteomes" id="UP001231941">
    <property type="component" value="Unassembled WGS sequence"/>
</dbReference>
<dbReference type="EMBL" id="JAVAMP010000017">
    <property type="protein sequence ID" value="MDP5276645.1"/>
    <property type="molecule type" value="Genomic_DNA"/>
</dbReference>
<keyword evidence="3" id="KW-1185">Reference proteome</keyword>
<comment type="caution">
    <text evidence="2">The sequence shown here is derived from an EMBL/GenBank/DDBJ whole genome shotgun (WGS) entry which is preliminary data.</text>
</comment>